<protein>
    <recommendedName>
        <fullName evidence="2">Pop1 N-terminal domain-containing protein</fullName>
    </recommendedName>
</protein>
<feature type="domain" description="Pop1 N-terminal" evidence="2">
    <location>
        <begin position="130"/>
        <end position="192"/>
    </location>
</feature>
<feature type="compositionally biased region" description="Polar residues" evidence="1">
    <location>
        <begin position="111"/>
        <end position="127"/>
    </location>
</feature>
<dbReference type="InterPro" id="IPR039182">
    <property type="entry name" value="Pop1"/>
</dbReference>
<dbReference type="InterPro" id="IPR009723">
    <property type="entry name" value="Pop1_N"/>
</dbReference>
<dbReference type="AlphaFoldDB" id="A0AAW1ST84"/>
<accession>A0AAW1ST84</accession>
<evidence type="ECO:0000313" key="4">
    <source>
        <dbReference type="Proteomes" id="UP001485043"/>
    </source>
</evidence>
<sequence length="376" mass="41104">MAGEDSVPRVLEVQKFVGARDAEVRALKAILTDTPSSKDTWGEGSQPRHLRRRTASHKRFHRQRRPNVKLQSARQPKPGESQADADIGQPLSLLNRRMRRKRSWLQAAAERSSQQLAEQQPGTSTAGSDRMHCQLETHLWHAKRFRMANRWDHVLAEGQCGAGKGSRSLLNKLRTGCVLHDASYHVPIEIAGSKADLSLLLLSVCPAGDVQKVLNKQAFWAGRSEVALMLHHPGAYPSGAIAPMCLLCTPAEPHPQGRAHLRALQVYRPKSAASPGIALPLAQLAQRASLQQNGPPHSTCCFRGLGEPIDRASHPLLAVAAGLETGVGGPVLRASSSFGHSHGRLHHHYLPQSQIRTVQNAVAIVRLNRRAQQVPV</sequence>
<name>A0AAW1ST84_9CHLO</name>
<organism evidence="3 4">
    <name type="scientific">Apatococcus fuscideae</name>
    <dbReference type="NCBI Taxonomy" id="2026836"/>
    <lineage>
        <taxon>Eukaryota</taxon>
        <taxon>Viridiplantae</taxon>
        <taxon>Chlorophyta</taxon>
        <taxon>core chlorophytes</taxon>
        <taxon>Trebouxiophyceae</taxon>
        <taxon>Chlorellales</taxon>
        <taxon>Chlorellaceae</taxon>
        <taxon>Apatococcus</taxon>
    </lineage>
</organism>
<gene>
    <name evidence="3" type="ORF">WJX84_004791</name>
</gene>
<reference evidence="3 4" key="1">
    <citation type="journal article" date="2024" name="Nat. Commun.">
        <title>Phylogenomics reveals the evolutionary origins of lichenization in chlorophyte algae.</title>
        <authorList>
            <person name="Puginier C."/>
            <person name="Libourel C."/>
            <person name="Otte J."/>
            <person name="Skaloud P."/>
            <person name="Haon M."/>
            <person name="Grisel S."/>
            <person name="Petersen M."/>
            <person name="Berrin J.G."/>
            <person name="Delaux P.M."/>
            <person name="Dal Grande F."/>
            <person name="Keller J."/>
        </authorList>
    </citation>
    <scope>NUCLEOTIDE SEQUENCE [LARGE SCALE GENOMIC DNA]</scope>
    <source>
        <strain evidence="3 4">SAG 2523</strain>
    </source>
</reference>
<feature type="region of interest" description="Disordered" evidence="1">
    <location>
        <begin position="31"/>
        <end position="91"/>
    </location>
</feature>
<dbReference type="GO" id="GO:0005655">
    <property type="term" value="C:nucleolar ribonuclease P complex"/>
    <property type="evidence" value="ECO:0007669"/>
    <property type="project" value="InterPro"/>
</dbReference>
<evidence type="ECO:0000259" key="2">
    <source>
        <dbReference type="Pfam" id="PF06978"/>
    </source>
</evidence>
<evidence type="ECO:0000313" key="3">
    <source>
        <dbReference type="EMBL" id="KAK9857242.1"/>
    </source>
</evidence>
<dbReference type="Pfam" id="PF06978">
    <property type="entry name" value="POP1_N"/>
    <property type="match status" value="1"/>
</dbReference>
<dbReference type="PANTHER" id="PTHR22731:SF3">
    <property type="entry name" value="RIBONUCLEASES P_MRP PROTEIN SUBUNIT POP1"/>
    <property type="match status" value="1"/>
</dbReference>
<evidence type="ECO:0000256" key="1">
    <source>
        <dbReference type="SAM" id="MobiDB-lite"/>
    </source>
</evidence>
<dbReference type="GO" id="GO:0001682">
    <property type="term" value="P:tRNA 5'-leader removal"/>
    <property type="evidence" value="ECO:0007669"/>
    <property type="project" value="InterPro"/>
</dbReference>
<dbReference type="Proteomes" id="UP001485043">
    <property type="component" value="Unassembled WGS sequence"/>
</dbReference>
<dbReference type="EMBL" id="JALJOV010000973">
    <property type="protein sequence ID" value="KAK9857242.1"/>
    <property type="molecule type" value="Genomic_DNA"/>
</dbReference>
<feature type="compositionally biased region" description="Basic residues" evidence="1">
    <location>
        <begin position="48"/>
        <end position="67"/>
    </location>
</feature>
<proteinExistence type="predicted"/>
<dbReference type="GO" id="GO:0000172">
    <property type="term" value="C:ribonuclease MRP complex"/>
    <property type="evidence" value="ECO:0007669"/>
    <property type="project" value="InterPro"/>
</dbReference>
<feature type="region of interest" description="Disordered" evidence="1">
    <location>
        <begin position="104"/>
        <end position="129"/>
    </location>
</feature>
<keyword evidence="4" id="KW-1185">Reference proteome</keyword>
<comment type="caution">
    <text evidence="3">The sequence shown here is derived from an EMBL/GenBank/DDBJ whole genome shotgun (WGS) entry which is preliminary data.</text>
</comment>
<dbReference type="PANTHER" id="PTHR22731">
    <property type="entry name" value="RIBONUCLEASES P/MRP PROTEIN SUBUNIT POP1"/>
    <property type="match status" value="1"/>
</dbReference>